<feature type="region of interest" description="Disordered" evidence="7">
    <location>
        <begin position="182"/>
        <end position="208"/>
    </location>
</feature>
<evidence type="ECO:0000256" key="4">
    <source>
        <dbReference type="ARBA" id="ARBA00023163"/>
    </source>
</evidence>
<dbReference type="AlphaFoldDB" id="A0A2R5LKI2"/>
<keyword evidence="9" id="KW-0648">Protein biosynthesis</keyword>
<dbReference type="GO" id="GO:0032968">
    <property type="term" value="P:positive regulation of transcription elongation by RNA polymerase II"/>
    <property type="evidence" value="ECO:0007669"/>
    <property type="project" value="TreeGrafter"/>
</dbReference>
<reference evidence="9" key="1">
    <citation type="submission" date="2018-03" db="EMBL/GenBank/DDBJ databases">
        <title>The relapsing fever spirochete Borrelia turicatae persists in the highly oxidative environment of its soft-bodied tick vector.</title>
        <authorList>
            <person name="Bourret T.J."/>
            <person name="Boyle W.K."/>
            <person name="Valenzuela J.G."/>
            <person name="Oliveira F."/>
            <person name="Lopez J.E."/>
        </authorList>
    </citation>
    <scope>NUCLEOTIDE SEQUENCE</scope>
    <source>
        <strain evidence="9">Kansas strain/isolate</strain>
        <tissue evidence="9">Salivary glands</tissue>
    </source>
</reference>
<sequence length="525" mass="59516">MAALVEGTRYGLSSQGTYSKNKTLIFVKLTDSALRSIEEYLKYKGSCSHKPSIQFDGKQGVITVPRAGSGQQTNQQRFGFGVSTLEKDAPQGSFECVRETGERALDSLGCLLHKMQIHASDDIYEKTRVKMAVVEKESKKNCTKVIKVTSPYVGRKVKVKRPMVLQQTSAPLLARQSPPVVAKYHTQQQPPPQPQQRIPHDTGRSSVARRSYRERIVQLLALRPYKKPELLARLIKDGVREQDRKGLSAILSQVAVLKDNTYSLARHIWSEVRDDWPYYTPEEAELLRNNRIRAELPSPVGGSNSPPEPMKIKIDTPEVPVSKRPRVSLYQQPPQQPPPQPLQQHPPPQQQQPPPQQQQQPPPPQQHRSKPQMFVGSNGGLTRGLSGGNSVPAAGPSPVSSPDSADSIPDGTHDYDTKYVTITNPDQRARYKADFNAEYHEYKTLHSTVEQVSRRFSDLEDNLRQAQEGSDQWHRVREQIMQEYQQNLKDKRYQEARRKLQYLHDKLAHIKRLVLDYDARVRAAS</sequence>
<evidence type="ECO:0000256" key="6">
    <source>
        <dbReference type="PROSITE-ProRule" id="PRU01324"/>
    </source>
</evidence>
<dbReference type="Pfam" id="PF10390">
    <property type="entry name" value="ELL"/>
    <property type="match status" value="1"/>
</dbReference>
<dbReference type="PROSITE" id="PS51980">
    <property type="entry name" value="OCEL"/>
    <property type="match status" value="1"/>
</dbReference>
<dbReference type="InterPro" id="IPR010844">
    <property type="entry name" value="Occludin_ELL"/>
</dbReference>
<dbReference type="Gene3D" id="1.10.10.2670">
    <property type="entry name" value="E3 ubiquitin-protein ligase"/>
    <property type="match status" value="1"/>
</dbReference>
<evidence type="ECO:0000259" key="8">
    <source>
        <dbReference type="PROSITE" id="PS51980"/>
    </source>
</evidence>
<evidence type="ECO:0000256" key="5">
    <source>
        <dbReference type="ARBA" id="ARBA00023242"/>
    </source>
</evidence>
<dbReference type="GO" id="GO:0000987">
    <property type="term" value="F:cis-regulatory region sequence-specific DNA binding"/>
    <property type="evidence" value="ECO:0007669"/>
    <property type="project" value="TreeGrafter"/>
</dbReference>
<dbReference type="SUPFAM" id="SSF144292">
    <property type="entry name" value="occludin/ELL-like"/>
    <property type="match status" value="1"/>
</dbReference>
<dbReference type="Gene3D" id="6.10.140.340">
    <property type="match status" value="1"/>
</dbReference>
<evidence type="ECO:0000313" key="9">
    <source>
        <dbReference type="EMBL" id="MBY10031.1"/>
    </source>
</evidence>
<evidence type="ECO:0000256" key="1">
    <source>
        <dbReference type="ARBA" id="ARBA00004123"/>
    </source>
</evidence>
<keyword evidence="4" id="KW-0804">Transcription</keyword>
<dbReference type="GO" id="GO:0008023">
    <property type="term" value="C:transcription elongation factor complex"/>
    <property type="evidence" value="ECO:0007669"/>
    <property type="project" value="InterPro"/>
</dbReference>
<dbReference type="InterPro" id="IPR042065">
    <property type="entry name" value="E3_ELL-like"/>
</dbReference>
<dbReference type="GO" id="GO:0006368">
    <property type="term" value="P:transcription elongation by RNA polymerase II"/>
    <property type="evidence" value="ECO:0007669"/>
    <property type="project" value="InterPro"/>
</dbReference>
<feature type="compositionally biased region" description="Low complexity" evidence="7">
    <location>
        <begin position="390"/>
        <end position="410"/>
    </location>
</feature>
<dbReference type="InterPro" id="IPR031176">
    <property type="entry name" value="ELL/occludin"/>
</dbReference>
<evidence type="ECO:0000256" key="2">
    <source>
        <dbReference type="ARBA" id="ARBA00009171"/>
    </source>
</evidence>
<feature type="compositionally biased region" description="Gly residues" evidence="7">
    <location>
        <begin position="377"/>
        <end position="387"/>
    </location>
</feature>
<evidence type="ECO:0000256" key="7">
    <source>
        <dbReference type="SAM" id="MobiDB-lite"/>
    </source>
</evidence>
<feature type="region of interest" description="Disordered" evidence="7">
    <location>
        <begin position="295"/>
        <end position="418"/>
    </location>
</feature>
<dbReference type="PANTHER" id="PTHR23288">
    <property type="entry name" value="OCCLUDIN AND RNA POLYMERASE II ELONGATION FACTOR ELL"/>
    <property type="match status" value="1"/>
</dbReference>
<comment type="similarity">
    <text evidence="2 6">Belongs to the ELL/occludin family.</text>
</comment>
<comment type="subcellular location">
    <subcellularLocation>
        <location evidence="1">Nucleus</location>
    </subcellularLocation>
</comment>
<dbReference type="InterPro" id="IPR019464">
    <property type="entry name" value="ELL_N"/>
</dbReference>
<proteinExistence type="inferred from homology"/>
<organism evidence="9">
    <name type="scientific">Ornithodoros turicata</name>
    <dbReference type="NCBI Taxonomy" id="34597"/>
    <lineage>
        <taxon>Eukaryota</taxon>
        <taxon>Metazoa</taxon>
        <taxon>Ecdysozoa</taxon>
        <taxon>Arthropoda</taxon>
        <taxon>Chelicerata</taxon>
        <taxon>Arachnida</taxon>
        <taxon>Acari</taxon>
        <taxon>Parasitiformes</taxon>
        <taxon>Ixodida</taxon>
        <taxon>Ixodoidea</taxon>
        <taxon>Argasidae</taxon>
        <taxon>Ornithodorinae</taxon>
        <taxon>Ornithodoros</taxon>
    </lineage>
</organism>
<dbReference type="PANTHER" id="PTHR23288:SF17">
    <property type="entry name" value="RNA POLYMERASE II ELONGATION FACTOR ELL"/>
    <property type="match status" value="1"/>
</dbReference>
<feature type="domain" description="OCEL" evidence="8">
    <location>
        <begin position="413"/>
        <end position="522"/>
    </location>
</feature>
<dbReference type="EMBL" id="GGLE01005905">
    <property type="protein sequence ID" value="MBY10031.1"/>
    <property type="molecule type" value="Transcribed_RNA"/>
</dbReference>
<evidence type="ECO:0000256" key="3">
    <source>
        <dbReference type="ARBA" id="ARBA00023015"/>
    </source>
</evidence>
<name>A0A2R5LKI2_9ACAR</name>
<feature type="compositionally biased region" description="Pro residues" evidence="7">
    <location>
        <begin position="334"/>
        <end position="365"/>
    </location>
</feature>
<dbReference type="Pfam" id="PF07303">
    <property type="entry name" value="Occludin_ELL"/>
    <property type="match status" value="1"/>
</dbReference>
<dbReference type="GO" id="GO:0042795">
    <property type="term" value="P:snRNA transcription by RNA polymerase II"/>
    <property type="evidence" value="ECO:0007669"/>
    <property type="project" value="TreeGrafter"/>
</dbReference>
<keyword evidence="9" id="KW-0251">Elongation factor</keyword>
<dbReference type="InterPro" id="IPR036390">
    <property type="entry name" value="WH_DNA-bd_sf"/>
</dbReference>
<keyword evidence="5" id="KW-0539">Nucleus</keyword>
<dbReference type="GO" id="GO:0003746">
    <property type="term" value="F:translation elongation factor activity"/>
    <property type="evidence" value="ECO:0007669"/>
    <property type="project" value="UniProtKB-KW"/>
</dbReference>
<keyword evidence="3" id="KW-0805">Transcription regulation</keyword>
<protein>
    <submittedName>
        <fullName evidence="9">Putative rna polymerase ii elongation factor ell</fullName>
    </submittedName>
</protein>
<dbReference type="SUPFAM" id="SSF46785">
    <property type="entry name" value="Winged helix' DNA-binding domain"/>
    <property type="match status" value="1"/>
</dbReference>
<accession>A0A2R5LKI2</accession>